<feature type="transmembrane region" description="Helical" evidence="7">
    <location>
        <begin position="370"/>
        <end position="393"/>
    </location>
</feature>
<dbReference type="RefSeq" id="YP_004935630.1">
    <property type="nucleotide sequence ID" value="NC_016431.1"/>
</dbReference>
<feature type="transmembrane region" description="Helical" evidence="7">
    <location>
        <begin position="278"/>
        <end position="296"/>
    </location>
</feature>
<feature type="transmembrane region" description="Helical" evidence="7">
    <location>
        <begin position="405"/>
        <end position="425"/>
    </location>
</feature>
<feature type="transmembrane region" description="Helical" evidence="7">
    <location>
        <begin position="73"/>
        <end position="95"/>
    </location>
</feature>
<dbReference type="GO" id="GO:0042773">
    <property type="term" value="P:ATP synthesis coupled electron transport"/>
    <property type="evidence" value="ECO:0007669"/>
    <property type="project" value="InterPro"/>
</dbReference>
<evidence type="ECO:0000313" key="9">
    <source>
        <dbReference type="EMBL" id="ACY35562.1"/>
    </source>
</evidence>
<dbReference type="NCBIfam" id="TIGR01770">
    <property type="entry name" value="NDH_I_N"/>
    <property type="match status" value="1"/>
</dbReference>
<evidence type="ECO:0000256" key="7">
    <source>
        <dbReference type="SAM" id="Phobius"/>
    </source>
</evidence>
<dbReference type="GeneID" id="11452348"/>
<evidence type="ECO:0000256" key="2">
    <source>
        <dbReference type="ARBA" id="ARBA00012944"/>
    </source>
</evidence>
<dbReference type="HAMAP" id="MF_00445">
    <property type="entry name" value="NDH1_NuoN_1"/>
    <property type="match status" value="1"/>
</dbReference>
<evidence type="ECO:0000256" key="4">
    <source>
        <dbReference type="ARBA" id="ARBA00022989"/>
    </source>
</evidence>
<comment type="catalytic activity">
    <reaction evidence="6">
        <text>a ubiquinone + NADH + 5 H(+)(in) = a ubiquinol + NAD(+) + 4 H(+)(out)</text>
        <dbReference type="Rhea" id="RHEA:29091"/>
        <dbReference type="Rhea" id="RHEA-COMP:9565"/>
        <dbReference type="Rhea" id="RHEA-COMP:9566"/>
        <dbReference type="ChEBI" id="CHEBI:15378"/>
        <dbReference type="ChEBI" id="CHEBI:16389"/>
        <dbReference type="ChEBI" id="CHEBI:17976"/>
        <dbReference type="ChEBI" id="CHEBI:57540"/>
        <dbReference type="ChEBI" id="CHEBI:57945"/>
        <dbReference type="EC" id="7.1.1.2"/>
    </reaction>
</comment>
<feature type="transmembrane region" description="Helical" evidence="7">
    <location>
        <begin position="463"/>
        <end position="485"/>
    </location>
</feature>
<evidence type="ECO:0000256" key="5">
    <source>
        <dbReference type="ARBA" id="ARBA00023136"/>
    </source>
</evidence>
<dbReference type="AlphaFoldDB" id="G8Z441"/>
<gene>
    <name evidence="9" type="primary">ND2</name>
</gene>
<feature type="transmembrane region" description="Helical" evidence="7">
    <location>
        <begin position="330"/>
        <end position="349"/>
    </location>
</feature>
<evidence type="ECO:0000256" key="6">
    <source>
        <dbReference type="ARBA" id="ARBA00049551"/>
    </source>
</evidence>
<geneLocation type="mitochondrion" evidence="9"/>
<evidence type="ECO:0000256" key="1">
    <source>
        <dbReference type="ARBA" id="ARBA00004141"/>
    </source>
</evidence>
<protein>
    <recommendedName>
        <fullName evidence="2">NADH:ubiquinone reductase (H(+)-translocating)</fullName>
        <ecNumber evidence="2">7.1.1.2</ecNumber>
    </recommendedName>
</protein>
<name>G8Z441_9METZ</name>
<keyword evidence="3 7" id="KW-0812">Transmembrane</keyword>
<feature type="transmembrane region" description="Helical" evidence="7">
    <location>
        <begin position="180"/>
        <end position="203"/>
    </location>
</feature>
<feature type="transmembrane region" description="Helical" evidence="7">
    <location>
        <begin position="34"/>
        <end position="53"/>
    </location>
</feature>
<proteinExistence type="inferred from homology"/>
<organism evidence="9">
    <name type="scientific">Eunapius subterraneus</name>
    <name type="common">Ogulin cave sponge</name>
    <dbReference type="NCBI Taxonomy" id="681720"/>
    <lineage>
        <taxon>Eukaryota</taxon>
        <taxon>Metazoa</taxon>
        <taxon>Porifera</taxon>
        <taxon>Demospongiae</taxon>
        <taxon>Heteroscleromorpha</taxon>
        <taxon>Spongillida</taxon>
        <taxon>Spongillidae</taxon>
        <taxon>Eunapius</taxon>
    </lineage>
</organism>
<dbReference type="GO" id="GO:0008137">
    <property type="term" value="F:NADH dehydrogenase (ubiquinone) activity"/>
    <property type="evidence" value="ECO:0007669"/>
    <property type="project" value="UniProtKB-EC"/>
</dbReference>
<keyword evidence="9" id="KW-0496">Mitochondrion</keyword>
<keyword evidence="5 7" id="KW-0472">Membrane</keyword>
<accession>G8Z441</accession>
<dbReference type="EMBL" id="GU086203">
    <property type="protein sequence ID" value="ACY35562.1"/>
    <property type="molecule type" value="Genomic_DNA"/>
</dbReference>
<keyword evidence="4 7" id="KW-1133">Transmembrane helix</keyword>
<dbReference type="Pfam" id="PF00361">
    <property type="entry name" value="Proton_antipo_M"/>
    <property type="match status" value="1"/>
</dbReference>
<evidence type="ECO:0000259" key="8">
    <source>
        <dbReference type="Pfam" id="PF00361"/>
    </source>
</evidence>
<dbReference type="EC" id="7.1.1.2" evidence="2"/>
<feature type="transmembrane region" description="Helical" evidence="7">
    <location>
        <begin position="126"/>
        <end position="143"/>
    </location>
</feature>
<feature type="domain" description="NADH:quinone oxidoreductase/Mrp antiporter transmembrane" evidence="8">
    <location>
        <begin position="146"/>
        <end position="419"/>
    </location>
</feature>
<comment type="subcellular location">
    <subcellularLocation>
        <location evidence="1">Membrane</location>
        <topology evidence="1">Multi-pass membrane protein</topology>
    </subcellularLocation>
</comment>
<dbReference type="PANTHER" id="PTHR22773">
    <property type="entry name" value="NADH DEHYDROGENASE"/>
    <property type="match status" value="1"/>
</dbReference>
<sequence>MYETFNIIINPEVLLSLAVLSLILYGINLSTLKLSIGILQLMLWAGVTSLASYDAGVDELLSWPTAFGCNGLLMTNSWIIISKILIIIGSISILLMGSGETIMIKPYLSSPMGPTTSVLYRRGDSTPTPILVLIVALSSLLLVSSINWLSIYLAIELQTFSLFILAALKRDSAYSTEAGLKYFVLGAVSSGLFLFGCALLYGLTGETSIQGINSAVGTDVGKILITISLLFKLSAAPFHMWAPDVYEGAPTTTTALLATVPKIGVFSILVQIGPVTNVVLVCAVLSIVYGAIGALNQTKIKRLLAYSGIGHMGFILFGVAIGSFESIQASLIYMVIYVIITICSFSIILSLKLAKDLIVEVGGLSRDNPVIALTLALAFLSTAGIPPLAGFLSKWLILLSGISNGYYLICIIAVISSVIAGVYYVRLVQIIYFQADYPILIWQKLLRPQVPGRDRRVDFSKSVVAGLTFFLILFLMISPNFLLQITHDATISLY</sequence>
<dbReference type="GO" id="GO:0016020">
    <property type="term" value="C:membrane"/>
    <property type="evidence" value="ECO:0007669"/>
    <property type="project" value="UniProtKB-SubCell"/>
</dbReference>
<feature type="transmembrane region" description="Helical" evidence="7">
    <location>
        <begin position="303"/>
        <end position="324"/>
    </location>
</feature>
<reference evidence="9" key="1">
    <citation type="journal article" date="2012" name="Hydrobiologia">
        <title>The mitochondrial genome of stygobitic sponge Eunapius subterraneus: mtDNA is highly conserved in freshwater sponges.</title>
        <authorList>
            <person name="Plese B."/>
            <person name="Lukic-Bilela L."/>
            <person name="Bruvo-Madaric B."/>
            <person name="Harcet M."/>
            <person name="Imesek M."/>
            <person name="Bilandzija H."/>
            <person name="Cetkovic H."/>
        </authorList>
    </citation>
    <scope>NUCLEOTIDE SEQUENCE</scope>
</reference>
<feature type="transmembrane region" description="Helical" evidence="7">
    <location>
        <begin position="223"/>
        <end position="242"/>
    </location>
</feature>
<evidence type="ECO:0000256" key="3">
    <source>
        <dbReference type="ARBA" id="ARBA00022692"/>
    </source>
</evidence>
<dbReference type="InterPro" id="IPR001750">
    <property type="entry name" value="ND/Mrp_TM"/>
</dbReference>
<feature type="transmembrane region" description="Helical" evidence="7">
    <location>
        <begin position="6"/>
        <end position="27"/>
    </location>
</feature>
<dbReference type="InterPro" id="IPR010096">
    <property type="entry name" value="NADH-Q_OxRdtase_suN/2"/>
</dbReference>